<organism evidence="1 2">
    <name type="scientific">Paraglaciecola hydrolytica</name>
    <dbReference type="NCBI Taxonomy" id="1799789"/>
    <lineage>
        <taxon>Bacteria</taxon>
        <taxon>Pseudomonadati</taxon>
        <taxon>Pseudomonadota</taxon>
        <taxon>Gammaproteobacteria</taxon>
        <taxon>Alteromonadales</taxon>
        <taxon>Alteromonadaceae</taxon>
        <taxon>Paraglaciecola</taxon>
    </lineage>
</organism>
<protein>
    <submittedName>
        <fullName evidence="1">Uncharacterized protein</fullName>
    </submittedName>
</protein>
<dbReference type="STRING" id="1799789.AX660_10540"/>
<gene>
    <name evidence="1" type="ORF">AX660_10540</name>
</gene>
<sequence length="107" mass="11529">MATIKSNKLAVNNPIKTADANLSIETDSSKPLAVGVYEFQLVVVDDSGNESAPTITKVIIRDDKKPTAVIDAPTTIGFAEDLLLSAQRSVDIGGKITEYRWTLIKNP</sequence>
<proteinExistence type="predicted"/>
<name>A0A136A591_9ALTE</name>
<dbReference type="AlphaFoldDB" id="A0A136A591"/>
<evidence type="ECO:0000313" key="1">
    <source>
        <dbReference type="EMBL" id="KXI30397.1"/>
    </source>
</evidence>
<comment type="caution">
    <text evidence="1">The sequence shown here is derived from an EMBL/GenBank/DDBJ whole genome shotgun (WGS) entry which is preliminary data.</text>
</comment>
<accession>A0A136A591</accession>
<dbReference type="Proteomes" id="UP000070299">
    <property type="component" value="Unassembled WGS sequence"/>
</dbReference>
<reference evidence="2" key="1">
    <citation type="submission" date="2016-02" db="EMBL/GenBank/DDBJ databases">
        <authorList>
            <person name="Schultz-Johansen M."/>
            <person name="Glaring M.A."/>
            <person name="Bech P.K."/>
            <person name="Stougaard P."/>
        </authorList>
    </citation>
    <scope>NUCLEOTIDE SEQUENCE [LARGE SCALE GENOMIC DNA]</scope>
    <source>
        <strain evidence="2">S66</strain>
    </source>
</reference>
<dbReference type="RefSeq" id="WP_068374773.1">
    <property type="nucleotide sequence ID" value="NZ_LSNE01000003.1"/>
</dbReference>
<keyword evidence="2" id="KW-1185">Reference proteome</keyword>
<dbReference type="OrthoDB" id="8481600at2"/>
<dbReference type="EMBL" id="LSNE01000003">
    <property type="protein sequence ID" value="KXI30397.1"/>
    <property type="molecule type" value="Genomic_DNA"/>
</dbReference>
<evidence type="ECO:0000313" key="2">
    <source>
        <dbReference type="Proteomes" id="UP000070299"/>
    </source>
</evidence>